<dbReference type="Gramene" id="rna30494">
    <property type="protein sequence ID" value="RHN55328.1"/>
    <property type="gene ID" value="gene30494"/>
</dbReference>
<gene>
    <name evidence="2" type="ORF">MtrunA17_Chr5g0416591</name>
</gene>
<dbReference type="Proteomes" id="UP000265566">
    <property type="component" value="Chromosome 5"/>
</dbReference>
<keyword evidence="1" id="KW-1133">Transmembrane helix</keyword>
<comment type="caution">
    <text evidence="2">The sequence shown here is derived from an EMBL/GenBank/DDBJ whole genome shotgun (WGS) entry which is preliminary data.</text>
</comment>
<evidence type="ECO:0000256" key="1">
    <source>
        <dbReference type="SAM" id="Phobius"/>
    </source>
</evidence>
<name>A0A396HS31_MEDTR</name>
<protein>
    <recommendedName>
        <fullName evidence="3">Transmembrane protein</fullName>
    </recommendedName>
</protein>
<evidence type="ECO:0008006" key="3">
    <source>
        <dbReference type="Google" id="ProtNLM"/>
    </source>
</evidence>
<feature type="transmembrane region" description="Helical" evidence="1">
    <location>
        <begin position="61"/>
        <end position="93"/>
    </location>
</feature>
<dbReference type="AlphaFoldDB" id="A0A396HS31"/>
<accession>A0A396HS31</accession>
<organism evidence="2">
    <name type="scientific">Medicago truncatula</name>
    <name type="common">Barrel medic</name>
    <name type="synonym">Medicago tribuloides</name>
    <dbReference type="NCBI Taxonomy" id="3880"/>
    <lineage>
        <taxon>Eukaryota</taxon>
        <taxon>Viridiplantae</taxon>
        <taxon>Streptophyta</taxon>
        <taxon>Embryophyta</taxon>
        <taxon>Tracheophyta</taxon>
        <taxon>Spermatophyta</taxon>
        <taxon>Magnoliopsida</taxon>
        <taxon>eudicotyledons</taxon>
        <taxon>Gunneridae</taxon>
        <taxon>Pentapetalae</taxon>
        <taxon>rosids</taxon>
        <taxon>fabids</taxon>
        <taxon>Fabales</taxon>
        <taxon>Fabaceae</taxon>
        <taxon>Papilionoideae</taxon>
        <taxon>50 kb inversion clade</taxon>
        <taxon>NPAAA clade</taxon>
        <taxon>Hologalegina</taxon>
        <taxon>IRL clade</taxon>
        <taxon>Trifolieae</taxon>
        <taxon>Medicago</taxon>
    </lineage>
</organism>
<keyword evidence="1" id="KW-0812">Transmembrane</keyword>
<reference evidence="2" key="1">
    <citation type="journal article" date="2018" name="Nat. Plants">
        <title>Whole-genome landscape of Medicago truncatula symbiotic genes.</title>
        <authorList>
            <person name="Pecrix Y."/>
            <person name="Gamas P."/>
            <person name="Carrere S."/>
        </authorList>
    </citation>
    <scope>NUCLEOTIDE SEQUENCE</scope>
    <source>
        <tissue evidence="2">Leaves</tissue>
    </source>
</reference>
<evidence type="ECO:0000313" key="2">
    <source>
        <dbReference type="EMBL" id="RHN55328.1"/>
    </source>
</evidence>
<proteinExistence type="predicted"/>
<dbReference type="EMBL" id="PSQE01000005">
    <property type="protein sequence ID" value="RHN55328.1"/>
    <property type="molecule type" value="Genomic_DNA"/>
</dbReference>
<keyword evidence="1" id="KW-0472">Membrane</keyword>
<sequence length="195" mass="22183">MYSSGFGGALSSHGHTTVKPQLGSFHTLRVWFLSTASPLKWLCSCSFSFHDLNLLWIQIWFMFYDMVCSSLCCSIQVIQILSWIVVCSDSWYVRRFADSKGSRANCFRVRSRKLWCMVLVANFRLLGILIICMIDIGLIGLKRVTIACCLAAACRELLVLGLLCADGWFIHQIADLGLIRIHHWRLDHMCGLKCL</sequence>
<feature type="transmembrane region" description="Helical" evidence="1">
    <location>
        <begin position="114"/>
        <end position="138"/>
    </location>
</feature>